<dbReference type="SUPFAM" id="SSF56112">
    <property type="entry name" value="Protein kinase-like (PK-like)"/>
    <property type="match status" value="1"/>
</dbReference>
<feature type="domain" description="Protein kinase" evidence="15">
    <location>
        <begin position="11"/>
        <end position="225"/>
    </location>
</feature>
<dbReference type="GO" id="GO:0004674">
    <property type="term" value="F:protein serine/threonine kinase activity"/>
    <property type="evidence" value="ECO:0007669"/>
    <property type="project" value="UniProtKB-KW"/>
</dbReference>
<evidence type="ECO:0000256" key="14">
    <source>
        <dbReference type="ARBA" id="ARBA00048679"/>
    </source>
</evidence>
<evidence type="ECO:0000259" key="15">
    <source>
        <dbReference type="PROSITE" id="PS50011"/>
    </source>
</evidence>
<evidence type="ECO:0000256" key="8">
    <source>
        <dbReference type="ARBA" id="ARBA00022741"/>
    </source>
</evidence>
<keyword evidence="10" id="KW-0378">Hydrolase</keyword>
<keyword evidence="9" id="KW-0418">Kinase</keyword>
<dbReference type="Pfam" id="PF00069">
    <property type="entry name" value="Pkinase"/>
    <property type="match status" value="1"/>
</dbReference>
<evidence type="ECO:0000256" key="3">
    <source>
        <dbReference type="ARBA" id="ARBA00012513"/>
    </source>
</evidence>
<comment type="subcellular location">
    <subcellularLocation>
        <location evidence="1">Nucleus</location>
    </subcellularLocation>
</comment>
<organism evidence="16 17">
    <name type="scientific">Cymbomonas tetramitiformis</name>
    <dbReference type="NCBI Taxonomy" id="36881"/>
    <lineage>
        <taxon>Eukaryota</taxon>
        <taxon>Viridiplantae</taxon>
        <taxon>Chlorophyta</taxon>
        <taxon>Pyramimonadophyceae</taxon>
        <taxon>Pyramimonadales</taxon>
        <taxon>Pyramimonadaceae</taxon>
        <taxon>Cymbomonas</taxon>
    </lineage>
</organism>
<evidence type="ECO:0000256" key="2">
    <source>
        <dbReference type="ARBA" id="ARBA00010630"/>
    </source>
</evidence>
<evidence type="ECO:0000256" key="6">
    <source>
        <dbReference type="ARBA" id="ARBA00022679"/>
    </source>
</evidence>
<keyword evidence="11" id="KW-0067">ATP-binding</keyword>
<evidence type="ECO:0000256" key="11">
    <source>
        <dbReference type="ARBA" id="ARBA00022840"/>
    </source>
</evidence>
<protein>
    <recommendedName>
        <fullName evidence="3">non-specific serine/threonine protein kinase</fullName>
        <ecNumber evidence="3">2.7.11.1</ecNumber>
    </recommendedName>
</protein>
<keyword evidence="17" id="KW-1185">Reference proteome</keyword>
<accession>A0AAE0F978</accession>
<keyword evidence="8" id="KW-0547">Nucleotide-binding</keyword>
<comment type="catalytic activity">
    <reaction evidence="13">
        <text>L-threonyl-[protein] + ATP = O-phospho-L-threonyl-[protein] + ADP + H(+)</text>
        <dbReference type="Rhea" id="RHEA:46608"/>
        <dbReference type="Rhea" id="RHEA-COMP:11060"/>
        <dbReference type="Rhea" id="RHEA-COMP:11605"/>
        <dbReference type="ChEBI" id="CHEBI:15378"/>
        <dbReference type="ChEBI" id="CHEBI:30013"/>
        <dbReference type="ChEBI" id="CHEBI:30616"/>
        <dbReference type="ChEBI" id="CHEBI:61977"/>
        <dbReference type="ChEBI" id="CHEBI:456216"/>
        <dbReference type="EC" id="2.7.11.1"/>
    </reaction>
</comment>
<keyword evidence="12" id="KW-0539">Nucleus</keyword>
<keyword evidence="7" id="KW-0819">tRNA processing</keyword>
<dbReference type="InterPro" id="IPR022495">
    <property type="entry name" value="Bud32"/>
</dbReference>
<comment type="caution">
    <text evidence="16">The sequence shown here is derived from an EMBL/GenBank/DDBJ whole genome shotgun (WGS) entry which is preliminary data.</text>
</comment>
<dbReference type="EMBL" id="LGRX02022656">
    <property type="protein sequence ID" value="KAK3255403.1"/>
    <property type="molecule type" value="Genomic_DNA"/>
</dbReference>
<dbReference type="InterPro" id="IPR008266">
    <property type="entry name" value="Tyr_kinase_AS"/>
</dbReference>
<dbReference type="FunFam" id="3.30.200.20:FF:000201">
    <property type="entry name" value="TP53-regulating kinase isoform X1"/>
    <property type="match status" value="1"/>
</dbReference>
<dbReference type="GO" id="GO:0005634">
    <property type="term" value="C:nucleus"/>
    <property type="evidence" value="ECO:0007669"/>
    <property type="project" value="UniProtKB-SubCell"/>
</dbReference>
<dbReference type="InterPro" id="IPR011009">
    <property type="entry name" value="Kinase-like_dom_sf"/>
</dbReference>
<keyword evidence="6" id="KW-0808">Transferase</keyword>
<evidence type="ECO:0000256" key="12">
    <source>
        <dbReference type="ARBA" id="ARBA00023242"/>
    </source>
</evidence>
<dbReference type="FunFam" id="1.10.510.10:FF:000323">
    <property type="entry name" value="TP53-regulating kinase, putative"/>
    <property type="match status" value="1"/>
</dbReference>
<dbReference type="GO" id="GO:0005524">
    <property type="term" value="F:ATP binding"/>
    <property type="evidence" value="ECO:0007669"/>
    <property type="project" value="UniProtKB-KW"/>
</dbReference>
<dbReference type="Gene3D" id="1.10.510.10">
    <property type="entry name" value="Transferase(Phosphotransferase) domain 1"/>
    <property type="match status" value="1"/>
</dbReference>
<dbReference type="GO" id="GO:0070525">
    <property type="term" value="P:tRNA threonylcarbamoyladenosine metabolic process"/>
    <property type="evidence" value="ECO:0007669"/>
    <property type="project" value="TreeGrafter"/>
</dbReference>
<dbReference type="AlphaFoldDB" id="A0AAE0F978"/>
<dbReference type="InterPro" id="IPR000719">
    <property type="entry name" value="Prot_kinase_dom"/>
</dbReference>
<keyword evidence="4" id="KW-0723">Serine/threonine-protein kinase</keyword>
<keyword evidence="5" id="KW-0597">Phosphoprotein</keyword>
<dbReference type="PROSITE" id="PS50011">
    <property type="entry name" value="PROTEIN_KINASE_DOM"/>
    <property type="match status" value="1"/>
</dbReference>
<name>A0AAE0F978_9CHLO</name>
<evidence type="ECO:0000256" key="1">
    <source>
        <dbReference type="ARBA" id="ARBA00004123"/>
    </source>
</evidence>
<sequence length="225" mass="25118">MTEYDPLEALGAYDKLVAQGAEGRVFEVLYLKKPTIVKQRFKKKYRHPELDAKLTKQRFTSEARSLLKARKLGIHVPAIYFTDAQNFCIYMEKIQGQSVKAALFNGDLTPEKATTVATQIGKTVAKLHDGGLIHGDLTTSNMMLKEGSGELALIDFGLSFNSILTEDKGVDLYVLERAFLSAHSASGNLFESVLDGYRKNSKNWSSVYNRFATVRARGRKRTMVG</sequence>
<dbReference type="EC" id="2.7.11.1" evidence="3"/>
<dbReference type="GO" id="GO:0008033">
    <property type="term" value="P:tRNA processing"/>
    <property type="evidence" value="ECO:0007669"/>
    <property type="project" value="UniProtKB-KW"/>
</dbReference>
<evidence type="ECO:0000256" key="10">
    <source>
        <dbReference type="ARBA" id="ARBA00022801"/>
    </source>
</evidence>
<evidence type="ECO:0000256" key="7">
    <source>
        <dbReference type="ARBA" id="ARBA00022694"/>
    </source>
</evidence>
<dbReference type="PROSITE" id="PS00109">
    <property type="entry name" value="PROTEIN_KINASE_TYR"/>
    <property type="match status" value="1"/>
</dbReference>
<dbReference type="GO" id="GO:0016787">
    <property type="term" value="F:hydrolase activity"/>
    <property type="evidence" value="ECO:0007669"/>
    <property type="project" value="UniProtKB-KW"/>
</dbReference>
<comment type="catalytic activity">
    <reaction evidence="14">
        <text>L-seryl-[protein] + ATP = O-phospho-L-seryl-[protein] + ADP + H(+)</text>
        <dbReference type="Rhea" id="RHEA:17989"/>
        <dbReference type="Rhea" id="RHEA-COMP:9863"/>
        <dbReference type="Rhea" id="RHEA-COMP:11604"/>
        <dbReference type="ChEBI" id="CHEBI:15378"/>
        <dbReference type="ChEBI" id="CHEBI:29999"/>
        <dbReference type="ChEBI" id="CHEBI:30616"/>
        <dbReference type="ChEBI" id="CHEBI:83421"/>
        <dbReference type="ChEBI" id="CHEBI:456216"/>
        <dbReference type="EC" id="2.7.11.1"/>
    </reaction>
</comment>
<reference evidence="16 17" key="1">
    <citation type="journal article" date="2015" name="Genome Biol. Evol.">
        <title>Comparative Genomics of a Bacterivorous Green Alga Reveals Evolutionary Causalities and Consequences of Phago-Mixotrophic Mode of Nutrition.</title>
        <authorList>
            <person name="Burns J.A."/>
            <person name="Paasch A."/>
            <person name="Narechania A."/>
            <person name="Kim E."/>
        </authorList>
    </citation>
    <scope>NUCLEOTIDE SEQUENCE [LARGE SCALE GENOMIC DNA]</scope>
    <source>
        <strain evidence="16 17">PLY_AMNH</strain>
    </source>
</reference>
<dbReference type="Proteomes" id="UP001190700">
    <property type="component" value="Unassembled WGS sequence"/>
</dbReference>
<evidence type="ECO:0000256" key="5">
    <source>
        <dbReference type="ARBA" id="ARBA00022553"/>
    </source>
</evidence>
<evidence type="ECO:0000313" key="16">
    <source>
        <dbReference type="EMBL" id="KAK3255403.1"/>
    </source>
</evidence>
<dbReference type="SMART" id="SM00220">
    <property type="entry name" value="S_TKc"/>
    <property type="match status" value="1"/>
</dbReference>
<dbReference type="GO" id="GO:0005829">
    <property type="term" value="C:cytosol"/>
    <property type="evidence" value="ECO:0007669"/>
    <property type="project" value="TreeGrafter"/>
</dbReference>
<dbReference type="NCBIfam" id="TIGR03724">
    <property type="entry name" value="arch_bud32"/>
    <property type="match status" value="1"/>
</dbReference>
<dbReference type="GO" id="GO:0000408">
    <property type="term" value="C:EKC/KEOPS complex"/>
    <property type="evidence" value="ECO:0007669"/>
    <property type="project" value="TreeGrafter"/>
</dbReference>
<comment type="similarity">
    <text evidence="2">Belongs to the protein kinase superfamily. BUD32 family.</text>
</comment>
<evidence type="ECO:0000256" key="9">
    <source>
        <dbReference type="ARBA" id="ARBA00022777"/>
    </source>
</evidence>
<dbReference type="Gene3D" id="3.30.200.20">
    <property type="entry name" value="Phosphorylase Kinase, domain 1"/>
    <property type="match status" value="1"/>
</dbReference>
<proteinExistence type="inferred from homology"/>
<evidence type="ECO:0000256" key="13">
    <source>
        <dbReference type="ARBA" id="ARBA00047899"/>
    </source>
</evidence>
<dbReference type="PANTHER" id="PTHR12209:SF0">
    <property type="entry name" value="EKC_KEOPS COMPLEX SUBUNIT TP53RK"/>
    <property type="match status" value="1"/>
</dbReference>
<evidence type="ECO:0000256" key="4">
    <source>
        <dbReference type="ARBA" id="ARBA00022527"/>
    </source>
</evidence>
<dbReference type="PANTHER" id="PTHR12209">
    <property type="entry name" value="NON-SPECIFIC SERINE/THREONINE PROTEIN KINASE"/>
    <property type="match status" value="1"/>
</dbReference>
<evidence type="ECO:0000313" key="17">
    <source>
        <dbReference type="Proteomes" id="UP001190700"/>
    </source>
</evidence>
<gene>
    <name evidence="16" type="ORF">CYMTET_35414</name>
</gene>